<dbReference type="Gene3D" id="3.40.50.2300">
    <property type="match status" value="1"/>
</dbReference>
<keyword evidence="8" id="KW-0808">Transferase</keyword>
<dbReference type="InterPro" id="IPR003594">
    <property type="entry name" value="HATPase_dom"/>
</dbReference>
<dbReference type="GO" id="GO:0000155">
    <property type="term" value="F:phosphorelay sensor kinase activity"/>
    <property type="evidence" value="ECO:0007669"/>
    <property type="project" value="InterPro"/>
</dbReference>
<dbReference type="InterPro" id="IPR004358">
    <property type="entry name" value="Sig_transdc_His_kin-like_C"/>
</dbReference>
<dbReference type="Pfam" id="PF00072">
    <property type="entry name" value="Response_reg"/>
    <property type="match status" value="1"/>
</dbReference>
<evidence type="ECO:0000256" key="1">
    <source>
        <dbReference type="ARBA" id="ARBA00000085"/>
    </source>
</evidence>
<feature type="modified residue" description="4-aspartylphosphate" evidence="4">
    <location>
        <position position="59"/>
    </location>
</feature>
<evidence type="ECO:0000259" key="6">
    <source>
        <dbReference type="PROSITE" id="PS50109"/>
    </source>
</evidence>
<dbReference type="CDD" id="cd00082">
    <property type="entry name" value="HisKA"/>
    <property type="match status" value="1"/>
</dbReference>
<sequence length="412" mass="47617">MLDQKPDIKILLVDDREDNLLSIEAVLGQDKYLYSRANSGRQALKILLKEQDFSLILMDVQMPDLNGFETATMIYDREKLKNIPIIFITAHDYGDENMYKGYKAGAVDYIFKPINADLLKAKVSVFIDLYKKNNQLRLQEQKLKAINNELEERVRQRTEELLKKNIELESKNLELNKINYDLDNFVYTASHDLKGPIANLEGLIHMLNRKLKDKITDEELQLFNMIHMSISKFNHTIKDLTEITRVQKDMNEELEYISFAEITDDIKRDIQKLIDESNAVVVENFGVDKIMYARKNLRSILYNLITNGIKYRSSDREAEITISTYQEEDFIVLSVQDNGLGLNPNQQSKLFNMFKRLHTHVEGSGIGLYIVKRIVENSGGRIQVESEPGKGTTFRVYFKKALATNGTPVMSR</sequence>
<dbReference type="Proteomes" id="UP000480178">
    <property type="component" value="Chromosome"/>
</dbReference>
<dbReference type="SUPFAM" id="SSF55874">
    <property type="entry name" value="ATPase domain of HSP90 chaperone/DNA topoisomerase II/histidine kinase"/>
    <property type="match status" value="1"/>
</dbReference>
<dbReference type="SUPFAM" id="SSF52172">
    <property type="entry name" value="CheY-like"/>
    <property type="match status" value="1"/>
</dbReference>
<dbReference type="PROSITE" id="PS50109">
    <property type="entry name" value="HIS_KIN"/>
    <property type="match status" value="1"/>
</dbReference>
<dbReference type="KEGG" id="rhoz:GXP67_08260"/>
<dbReference type="SUPFAM" id="SSF47384">
    <property type="entry name" value="Homodimeric domain of signal transducing histidine kinase"/>
    <property type="match status" value="1"/>
</dbReference>
<dbReference type="InterPro" id="IPR036097">
    <property type="entry name" value="HisK_dim/P_sf"/>
</dbReference>
<dbReference type="EMBL" id="CP048222">
    <property type="protein sequence ID" value="QHT66650.1"/>
    <property type="molecule type" value="Genomic_DNA"/>
</dbReference>
<dbReference type="InterPro" id="IPR005467">
    <property type="entry name" value="His_kinase_dom"/>
</dbReference>
<keyword evidence="3 4" id="KW-0597">Phosphoprotein</keyword>
<proteinExistence type="predicted"/>
<dbReference type="Pfam" id="PF02518">
    <property type="entry name" value="HATPase_c"/>
    <property type="match status" value="1"/>
</dbReference>
<dbReference type="InterPro" id="IPR036890">
    <property type="entry name" value="HATPase_C_sf"/>
</dbReference>
<organism evidence="8 9">
    <name type="scientific">Rhodocytophaga rosea</name>
    <dbReference type="NCBI Taxonomy" id="2704465"/>
    <lineage>
        <taxon>Bacteria</taxon>
        <taxon>Pseudomonadati</taxon>
        <taxon>Bacteroidota</taxon>
        <taxon>Cytophagia</taxon>
        <taxon>Cytophagales</taxon>
        <taxon>Rhodocytophagaceae</taxon>
        <taxon>Rhodocytophaga</taxon>
    </lineage>
</organism>
<dbReference type="InterPro" id="IPR011006">
    <property type="entry name" value="CheY-like_superfamily"/>
</dbReference>
<dbReference type="PANTHER" id="PTHR43547:SF2">
    <property type="entry name" value="HYBRID SIGNAL TRANSDUCTION HISTIDINE KINASE C"/>
    <property type="match status" value="1"/>
</dbReference>
<dbReference type="EC" id="2.7.13.3" evidence="2"/>
<accession>A0A6C0GG43</accession>
<keyword evidence="5" id="KW-0175">Coiled coil</keyword>
<dbReference type="InterPro" id="IPR001789">
    <property type="entry name" value="Sig_transdc_resp-reg_receiver"/>
</dbReference>
<gene>
    <name evidence="8" type="ORF">GXP67_08260</name>
</gene>
<reference evidence="8 9" key="1">
    <citation type="submission" date="2020-01" db="EMBL/GenBank/DDBJ databases">
        <authorList>
            <person name="Kim M.K."/>
        </authorList>
    </citation>
    <scope>NUCLEOTIDE SEQUENCE [LARGE SCALE GENOMIC DNA]</scope>
    <source>
        <strain evidence="8 9">172606-1</strain>
    </source>
</reference>
<comment type="catalytic activity">
    <reaction evidence="1">
        <text>ATP + protein L-histidine = ADP + protein N-phospho-L-histidine.</text>
        <dbReference type="EC" id="2.7.13.3"/>
    </reaction>
</comment>
<feature type="coiled-coil region" evidence="5">
    <location>
        <begin position="129"/>
        <end position="171"/>
    </location>
</feature>
<dbReference type="PANTHER" id="PTHR43547">
    <property type="entry name" value="TWO-COMPONENT HISTIDINE KINASE"/>
    <property type="match status" value="1"/>
</dbReference>
<evidence type="ECO:0000259" key="7">
    <source>
        <dbReference type="PROSITE" id="PS50110"/>
    </source>
</evidence>
<dbReference type="SMART" id="SM00448">
    <property type="entry name" value="REC"/>
    <property type="match status" value="1"/>
</dbReference>
<evidence type="ECO:0000256" key="4">
    <source>
        <dbReference type="PROSITE-ProRule" id="PRU00169"/>
    </source>
</evidence>
<dbReference type="PROSITE" id="PS50110">
    <property type="entry name" value="RESPONSE_REGULATORY"/>
    <property type="match status" value="1"/>
</dbReference>
<protein>
    <recommendedName>
        <fullName evidence="2">histidine kinase</fullName>
        <ecNumber evidence="2">2.7.13.3</ecNumber>
    </recommendedName>
</protein>
<evidence type="ECO:0000256" key="3">
    <source>
        <dbReference type="ARBA" id="ARBA00022553"/>
    </source>
</evidence>
<feature type="domain" description="Response regulatory" evidence="7">
    <location>
        <begin position="9"/>
        <end position="127"/>
    </location>
</feature>
<dbReference type="InterPro" id="IPR003661">
    <property type="entry name" value="HisK_dim/P_dom"/>
</dbReference>
<dbReference type="SMART" id="SM00387">
    <property type="entry name" value="HATPase_c"/>
    <property type="match status" value="1"/>
</dbReference>
<dbReference type="SMART" id="SM00388">
    <property type="entry name" value="HisKA"/>
    <property type="match status" value="1"/>
</dbReference>
<feature type="domain" description="Histidine kinase" evidence="6">
    <location>
        <begin position="188"/>
        <end position="402"/>
    </location>
</feature>
<keyword evidence="9" id="KW-1185">Reference proteome</keyword>
<dbReference type="PRINTS" id="PR00344">
    <property type="entry name" value="BCTRLSENSOR"/>
</dbReference>
<dbReference type="AlphaFoldDB" id="A0A6C0GG43"/>
<evidence type="ECO:0000256" key="2">
    <source>
        <dbReference type="ARBA" id="ARBA00012438"/>
    </source>
</evidence>
<evidence type="ECO:0000313" key="9">
    <source>
        <dbReference type="Proteomes" id="UP000480178"/>
    </source>
</evidence>
<dbReference type="RefSeq" id="WP_162442704.1">
    <property type="nucleotide sequence ID" value="NZ_CP048222.1"/>
</dbReference>
<name>A0A6C0GG43_9BACT</name>
<dbReference type="Gene3D" id="1.10.287.130">
    <property type="match status" value="1"/>
</dbReference>
<evidence type="ECO:0000256" key="5">
    <source>
        <dbReference type="SAM" id="Coils"/>
    </source>
</evidence>
<keyword evidence="8" id="KW-0418">Kinase</keyword>
<evidence type="ECO:0000313" key="8">
    <source>
        <dbReference type="EMBL" id="QHT66650.1"/>
    </source>
</evidence>
<dbReference type="Gene3D" id="3.30.565.10">
    <property type="entry name" value="Histidine kinase-like ATPase, C-terminal domain"/>
    <property type="match status" value="1"/>
</dbReference>